<keyword evidence="2" id="KW-1185">Reference proteome</keyword>
<dbReference type="GO" id="GO:0006303">
    <property type="term" value="P:double-strand break repair via nonhomologous end joining"/>
    <property type="evidence" value="ECO:0007669"/>
    <property type="project" value="TreeGrafter"/>
</dbReference>
<dbReference type="GO" id="GO:0046975">
    <property type="term" value="F:histone H3K36 methyltransferase activity"/>
    <property type="evidence" value="ECO:0007669"/>
    <property type="project" value="TreeGrafter"/>
</dbReference>
<dbReference type="GO" id="GO:0015074">
    <property type="term" value="P:DNA integration"/>
    <property type="evidence" value="ECO:0007669"/>
    <property type="project" value="TreeGrafter"/>
</dbReference>
<dbReference type="GO" id="GO:0000793">
    <property type="term" value="C:condensed chromosome"/>
    <property type="evidence" value="ECO:0007669"/>
    <property type="project" value="TreeGrafter"/>
</dbReference>
<dbReference type="InterPro" id="IPR036397">
    <property type="entry name" value="RNaseH_sf"/>
</dbReference>
<dbReference type="Gene3D" id="3.30.420.10">
    <property type="entry name" value="Ribonuclease H-like superfamily/Ribonuclease H"/>
    <property type="match status" value="1"/>
</dbReference>
<organism evidence="1 2">
    <name type="scientific">Eumeta variegata</name>
    <name type="common">Bagworm moth</name>
    <name type="synonym">Eumeta japonica</name>
    <dbReference type="NCBI Taxonomy" id="151549"/>
    <lineage>
        <taxon>Eukaryota</taxon>
        <taxon>Metazoa</taxon>
        <taxon>Ecdysozoa</taxon>
        <taxon>Arthropoda</taxon>
        <taxon>Hexapoda</taxon>
        <taxon>Insecta</taxon>
        <taxon>Pterygota</taxon>
        <taxon>Neoptera</taxon>
        <taxon>Endopterygota</taxon>
        <taxon>Lepidoptera</taxon>
        <taxon>Glossata</taxon>
        <taxon>Ditrysia</taxon>
        <taxon>Tineoidea</taxon>
        <taxon>Psychidae</taxon>
        <taxon>Oiketicinae</taxon>
        <taxon>Eumeta</taxon>
    </lineage>
</organism>
<keyword evidence="1" id="KW-0489">Methyltransferase</keyword>
<dbReference type="GO" id="GO:0044547">
    <property type="term" value="F:DNA topoisomerase binding"/>
    <property type="evidence" value="ECO:0007669"/>
    <property type="project" value="TreeGrafter"/>
</dbReference>
<dbReference type="EMBL" id="BGZK01000194">
    <property type="protein sequence ID" value="GBP27470.1"/>
    <property type="molecule type" value="Genomic_DNA"/>
</dbReference>
<dbReference type="GO" id="GO:0000014">
    <property type="term" value="F:single-stranded DNA endodeoxyribonuclease activity"/>
    <property type="evidence" value="ECO:0007669"/>
    <property type="project" value="TreeGrafter"/>
</dbReference>
<proteinExistence type="predicted"/>
<name>A0A4C1UMR6_EUMVA</name>
<dbReference type="GO" id="GO:0032259">
    <property type="term" value="P:methylation"/>
    <property type="evidence" value="ECO:0007669"/>
    <property type="project" value="UniProtKB-KW"/>
</dbReference>
<dbReference type="PANTHER" id="PTHR46060">
    <property type="entry name" value="MARINER MOS1 TRANSPOSASE-LIKE PROTEIN"/>
    <property type="match status" value="1"/>
</dbReference>
<dbReference type="AlphaFoldDB" id="A0A4C1UMR6"/>
<keyword evidence="1" id="KW-0808">Transferase</keyword>
<dbReference type="GO" id="GO:0003697">
    <property type="term" value="F:single-stranded DNA binding"/>
    <property type="evidence" value="ECO:0007669"/>
    <property type="project" value="TreeGrafter"/>
</dbReference>
<dbReference type="GO" id="GO:0035861">
    <property type="term" value="C:site of double-strand break"/>
    <property type="evidence" value="ECO:0007669"/>
    <property type="project" value="TreeGrafter"/>
</dbReference>
<dbReference type="Proteomes" id="UP000299102">
    <property type="component" value="Unassembled WGS sequence"/>
</dbReference>
<gene>
    <name evidence="1" type="primary">SETMAR</name>
    <name evidence="1" type="ORF">EVAR_14291_1</name>
</gene>
<dbReference type="OrthoDB" id="10017160at2759"/>
<comment type="caution">
    <text evidence="1">The sequence shown here is derived from an EMBL/GenBank/DDBJ whole genome shotgun (WGS) entry which is preliminary data.</text>
</comment>
<dbReference type="InterPro" id="IPR052709">
    <property type="entry name" value="Transposase-MT_Hybrid"/>
</dbReference>
<protein>
    <submittedName>
        <fullName evidence="1">Histone-lysine N-methyltransferase SETMAR</fullName>
    </submittedName>
</protein>
<reference evidence="1 2" key="1">
    <citation type="journal article" date="2019" name="Commun. Biol.">
        <title>The bagworm genome reveals a unique fibroin gene that provides high tensile strength.</title>
        <authorList>
            <person name="Kono N."/>
            <person name="Nakamura H."/>
            <person name="Ohtoshi R."/>
            <person name="Tomita M."/>
            <person name="Numata K."/>
            <person name="Arakawa K."/>
        </authorList>
    </citation>
    <scope>NUCLEOTIDE SEQUENCE [LARGE SCALE GENOMIC DNA]</scope>
</reference>
<dbReference type="GO" id="GO:0044774">
    <property type="term" value="P:mitotic DNA integrity checkpoint signaling"/>
    <property type="evidence" value="ECO:0007669"/>
    <property type="project" value="TreeGrafter"/>
</dbReference>
<dbReference type="GO" id="GO:0031297">
    <property type="term" value="P:replication fork processing"/>
    <property type="evidence" value="ECO:0007669"/>
    <property type="project" value="TreeGrafter"/>
</dbReference>
<evidence type="ECO:0000313" key="1">
    <source>
        <dbReference type="EMBL" id="GBP27470.1"/>
    </source>
</evidence>
<dbReference type="GO" id="GO:0000729">
    <property type="term" value="P:DNA double-strand break processing"/>
    <property type="evidence" value="ECO:0007669"/>
    <property type="project" value="TreeGrafter"/>
</dbReference>
<accession>A0A4C1UMR6</accession>
<dbReference type="PANTHER" id="PTHR46060:SF2">
    <property type="entry name" value="HISTONE-LYSINE N-METHYLTRANSFERASE SETMAR"/>
    <property type="match status" value="1"/>
</dbReference>
<sequence length="147" mass="17687">MSQVYQIFREYLAVRKFCTRWIPHNFTETQKFRGNDWCHEMIQIFAGGDANYDIVRGDESLIYCYDPKAKRQSAEWVFFFEWDWKGIIRYELLRWGNHQLETLLPTTDEPQARSREKQLELINGKGVIFHHDDASPHTSLTTQQIWR</sequence>
<evidence type="ECO:0000313" key="2">
    <source>
        <dbReference type="Proteomes" id="UP000299102"/>
    </source>
</evidence>
<dbReference type="GO" id="GO:0003690">
    <property type="term" value="F:double-stranded DNA binding"/>
    <property type="evidence" value="ECO:0007669"/>
    <property type="project" value="TreeGrafter"/>
</dbReference>
<dbReference type="GO" id="GO:0005634">
    <property type="term" value="C:nucleus"/>
    <property type="evidence" value="ECO:0007669"/>
    <property type="project" value="TreeGrafter"/>
</dbReference>
<dbReference type="GO" id="GO:0042800">
    <property type="term" value="F:histone H3K4 methyltransferase activity"/>
    <property type="evidence" value="ECO:0007669"/>
    <property type="project" value="TreeGrafter"/>
</dbReference>